<dbReference type="GO" id="GO:0046872">
    <property type="term" value="F:metal ion binding"/>
    <property type="evidence" value="ECO:0007669"/>
    <property type="project" value="UniProtKB-UniRule"/>
</dbReference>
<evidence type="ECO:0000256" key="2">
    <source>
        <dbReference type="ARBA" id="ARBA00022723"/>
    </source>
</evidence>
<evidence type="ECO:0000256" key="6">
    <source>
        <dbReference type="RuleBase" id="RU003435"/>
    </source>
</evidence>
<dbReference type="InterPro" id="IPR001567">
    <property type="entry name" value="Pept_M3A_M3B_dom"/>
</dbReference>
<comment type="caution">
    <text evidence="9">The sequence shown here is derived from an EMBL/GenBank/DDBJ whole genome shotgun (WGS) entry which is preliminary data.</text>
</comment>
<keyword evidence="10" id="KW-1185">Reference proteome</keyword>
<name>A0A4U2XZE5_9BACI</name>
<sequence length="538" mass="63924">MKGCEPLDIKEIVNKYLPLLNVEITNSEKLEKTILEYSELRESINRQFNYLYLEEQRNKGSTKEILIDSNVINIIKVLNLKIEKKILESPYLINLPHYYNKFILELNSDHSADNKHFNSIRKTMREYQLLLEGITYKYKNTRFIYKDLEELLYSNSKDIRREAWLAINQVRNKYLVDIEKLFKKIIIERNNLASKKGHENYKEYVLSNKDKPIGLRNITLNFVETNIVPLKKIYEEKLCELLNLESLNPWDVRVDSTNLIYRFANESDFINVIGESLKGIDLDIYHFFQDVLIDLGNYDINVKENKENLNYCTIIGEKEAVPFVFMNLNYSYRDLISFIHEIGHAFHFYSAYKKTPLKFYSKPQLEIAEISSMTLELIFIDNLKKNSLLENNIIKAVEKYYYSDVLYTLTASCMFEEFERHIYTEPDSIFSDKFNILMDKYNGIIDMGKYKTEMNHQWRFSKHIWLIPFYSLEYAISQLIGCLILLDYKNNPIKTLEKFKFTLSKGNININDFLTSMNIEFTKEKLKSVKNFLESKLE</sequence>
<evidence type="ECO:0000256" key="1">
    <source>
        <dbReference type="ARBA" id="ARBA00022670"/>
    </source>
</evidence>
<feature type="transmembrane region" description="Helical" evidence="7">
    <location>
        <begin position="464"/>
        <end position="486"/>
    </location>
</feature>
<evidence type="ECO:0000313" key="9">
    <source>
        <dbReference type="EMBL" id="TKI52994.1"/>
    </source>
</evidence>
<keyword evidence="2 6" id="KW-0479">Metal-binding</keyword>
<evidence type="ECO:0000259" key="8">
    <source>
        <dbReference type="Pfam" id="PF01432"/>
    </source>
</evidence>
<dbReference type="EMBL" id="SZPU01000145">
    <property type="protein sequence ID" value="TKI52994.1"/>
    <property type="molecule type" value="Genomic_DNA"/>
</dbReference>
<keyword evidence="1 6" id="KW-0645">Protease</keyword>
<organism evidence="9 10">
    <name type="scientific">Lysinibacillus mangiferihumi</name>
    <dbReference type="NCBI Taxonomy" id="1130819"/>
    <lineage>
        <taxon>Bacteria</taxon>
        <taxon>Bacillati</taxon>
        <taxon>Bacillota</taxon>
        <taxon>Bacilli</taxon>
        <taxon>Bacillales</taxon>
        <taxon>Bacillaceae</taxon>
        <taxon>Lysinibacillus</taxon>
    </lineage>
</organism>
<evidence type="ECO:0000313" key="10">
    <source>
        <dbReference type="Proteomes" id="UP000308744"/>
    </source>
</evidence>
<evidence type="ECO:0000256" key="3">
    <source>
        <dbReference type="ARBA" id="ARBA00022801"/>
    </source>
</evidence>
<dbReference type="GO" id="GO:0006508">
    <property type="term" value="P:proteolysis"/>
    <property type="evidence" value="ECO:0007669"/>
    <property type="project" value="UniProtKB-KW"/>
</dbReference>
<comment type="cofactor">
    <cofactor evidence="6">
        <name>Zn(2+)</name>
        <dbReference type="ChEBI" id="CHEBI:29105"/>
    </cofactor>
    <text evidence="6">Binds 1 zinc ion.</text>
</comment>
<evidence type="ECO:0000256" key="5">
    <source>
        <dbReference type="ARBA" id="ARBA00023049"/>
    </source>
</evidence>
<comment type="similarity">
    <text evidence="6">Belongs to the peptidase M3 family.</text>
</comment>
<accession>A0A4U2XZE5</accession>
<keyword evidence="7" id="KW-1133">Transmembrane helix</keyword>
<dbReference type="AlphaFoldDB" id="A0A4U2XZE5"/>
<reference evidence="9 10" key="1">
    <citation type="submission" date="2019-04" db="EMBL/GenBank/DDBJ databases">
        <title>Lysinibacillus genome sequencing.</title>
        <authorList>
            <person name="Dunlap C."/>
        </authorList>
    </citation>
    <scope>NUCLEOTIDE SEQUENCE [LARGE SCALE GENOMIC DNA]</scope>
    <source>
        <strain evidence="9 10">CCTCC AB 2010389</strain>
    </source>
</reference>
<evidence type="ECO:0000256" key="4">
    <source>
        <dbReference type="ARBA" id="ARBA00022833"/>
    </source>
</evidence>
<feature type="domain" description="Peptidase M3A/M3B catalytic" evidence="8">
    <location>
        <begin position="151"/>
        <end position="492"/>
    </location>
</feature>
<keyword evidence="4 6" id="KW-0862">Zinc</keyword>
<evidence type="ECO:0000256" key="7">
    <source>
        <dbReference type="SAM" id="Phobius"/>
    </source>
</evidence>
<protein>
    <recommendedName>
        <fullName evidence="8">Peptidase M3A/M3B catalytic domain-containing protein</fullName>
    </recommendedName>
</protein>
<dbReference type="GO" id="GO:0004222">
    <property type="term" value="F:metalloendopeptidase activity"/>
    <property type="evidence" value="ECO:0007669"/>
    <property type="project" value="InterPro"/>
</dbReference>
<dbReference type="SUPFAM" id="SSF55486">
    <property type="entry name" value="Metalloproteases ('zincins'), catalytic domain"/>
    <property type="match status" value="1"/>
</dbReference>
<keyword evidence="7" id="KW-0472">Membrane</keyword>
<gene>
    <name evidence="9" type="ORF">FC756_26235</name>
</gene>
<proteinExistence type="inferred from homology"/>
<dbReference type="Gene3D" id="1.10.1370.30">
    <property type="match status" value="1"/>
</dbReference>
<keyword evidence="3 6" id="KW-0378">Hydrolase</keyword>
<keyword evidence="7" id="KW-0812">Transmembrane</keyword>
<keyword evidence="5 6" id="KW-0482">Metalloprotease</keyword>
<dbReference type="Pfam" id="PF01432">
    <property type="entry name" value="Peptidase_M3"/>
    <property type="match status" value="1"/>
</dbReference>
<dbReference type="Proteomes" id="UP000308744">
    <property type="component" value="Unassembled WGS sequence"/>
</dbReference>